<feature type="compositionally biased region" description="Basic and acidic residues" evidence="1">
    <location>
        <begin position="127"/>
        <end position="146"/>
    </location>
</feature>
<reference evidence="2" key="1">
    <citation type="submission" date="2017-05" db="UniProtKB">
        <authorList>
            <consortium name="EnsemblMetazoa"/>
        </authorList>
    </citation>
    <scope>IDENTIFICATION</scope>
</reference>
<feature type="region of interest" description="Disordered" evidence="1">
    <location>
        <begin position="233"/>
        <end position="259"/>
    </location>
</feature>
<name>A0A1X7VAH8_AMPQE</name>
<sequence length="259" mass="28596">MRSAQQQHSRGEWKEKAACRSQLERRTKGRELEMSLRQRTKFLFAGKNLDGTVAPTKASYIIEKADILEVGSVCHVKDKSGIYEGIVVTYGSKDEVDNVEEQYLNGLYTPNFLVGLCDDSDDDDQDNDNKENEEPDRDFIEKEDVSRKRKTDGTAKLSNKAKKKSVPKKTKELKKVNDQKSTINLLGVSSIVSSGVSNFVSDTIVTSSVSTTSTTPVTVQSSCPITTSSVIPSSILDSSDSECQEVESHNGPNEEMLKS</sequence>
<dbReference type="AlphaFoldDB" id="A0A1X7VAH8"/>
<evidence type="ECO:0000313" key="2">
    <source>
        <dbReference type="EnsemblMetazoa" id="Aqu2.1.37310_001"/>
    </source>
</evidence>
<proteinExistence type="predicted"/>
<dbReference type="EnsemblMetazoa" id="Aqu2.1.37310_001">
    <property type="protein sequence ID" value="Aqu2.1.37310_001"/>
    <property type="gene ID" value="Aqu2.1.37310"/>
</dbReference>
<feature type="region of interest" description="Disordered" evidence="1">
    <location>
        <begin position="118"/>
        <end position="174"/>
    </location>
</feature>
<organism evidence="2">
    <name type="scientific">Amphimedon queenslandica</name>
    <name type="common">Sponge</name>
    <dbReference type="NCBI Taxonomy" id="400682"/>
    <lineage>
        <taxon>Eukaryota</taxon>
        <taxon>Metazoa</taxon>
        <taxon>Porifera</taxon>
        <taxon>Demospongiae</taxon>
        <taxon>Heteroscleromorpha</taxon>
        <taxon>Haplosclerida</taxon>
        <taxon>Niphatidae</taxon>
        <taxon>Amphimedon</taxon>
    </lineage>
</organism>
<feature type="compositionally biased region" description="Basic residues" evidence="1">
    <location>
        <begin position="159"/>
        <end position="168"/>
    </location>
</feature>
<dbReference type="InParanoid" id="A0A1X7VAH8"/>
<protein>
    <submittedName>
        <fullName evidence="2">Uncharacterized protein</fullName>
    </submittedName>
</protein>
<accession>A0A1X7VAH8</accession>
<feature type="region of interest" description="Disordered" evidence="1">
    <location>
        <begin position="1"/>
        <end position="21"/>
    </location>
</feature>
<feature type="compositionally biased region" description="Basic and acidic residues" evidence="1">
    <location>
        <begin position="9"/>
        <end position="21"/>
    </location>
</feature>
<evidence type="ECO:0000256" key="1">
    <source>
        <dbReference type="SAM" id="MobiDB-lite"/>
    </source>
</evidence>